<accession>A0ACC1DC95</accession>
<keyword evidence="2" id="KW-1185">Reference proteome</keyword>
<dbReference type="Proteomes" id="UP000824533">
    <property type="component" value="Linkage Group LG05"/>
</dbReference>
<organism evidence="1 2">
    <name type="scientific">Dendrolimus kikuchii</name>
    <dbReference type="NCBI Taxonomy" id="765133"/>
    <lineage>
        <taxon>Eukaryota</taxon>
        <taxon>Metazoa</taxon>
        <taxon>Ecdysozoa</taxon>
        <taxon>Arthropoda</taxon>
        <taxon>Hexapoda</taxon>
        <taxon>Insecta</taxon>
        <taxon>Pterygota</taxon>
        <taxon>Neoptera</taxon>
        <taxon>Endopterygota</taxon>
        <taxon>Lepidoptera</taxon>
        <taxon>Glossata</taxon>
        <taxon>Ditrysia</taxon>
        <taxon>Bombycoidea</taxon>
        <taxon>Lasiocampidae</taxon>
        <taxon>Dendrolimus</taxon>
    </lineage>
</organism>
<comment type="caution">
    <text evidence="1">The sequence shown here is derived from an EMBL/GenBank/DDBJ whole genome shotgun (WGS) entry which is preliminary data.</text>
</comment>
<reference evidence="1 2" key="1">
    <citation type="journal article" date="2021" name="Front. Genet.">
        <title>Chromosome-Level Genome Assembly Reveals Significant Gene Expansion in the Toll and IMD Signaling Pathways of Dendrolimus kikuchii.</title>
        <authorList>
            <person name="Zhou J."/>
            <person name="Wu P."/>
            <person name="Xiong Z."/>
            <person name="Liu N."/>
            <person name="Zhao N."/>
            <person name="Ji M."/>
            <person name="Qiu Y."/>
            <person name="Yang B."/>
        </authorList>
    </citation>
    <scope>NUCLEOTIDE SEQUENCE [LARGE SCALE GENOMIC DNA]</scope>
    <source>
        <strain evidence="1">Ann1</strain>
    </source>
</reference>
<evidence type="ECO:0000313" key="1">
    <source>
        <dbReference type="EMBL" id="KAJ0181228.1"/>
    </source>
</evidence>
<dbReference type="EMBL" id="CM034391">
    <property type="protein sequence ID" value="KAJ0181228.1"/>
    <property type="molecule type" value="Genomic_DNA"/>
</dbReference>
<evidence type="ECO:0000313" key="2">
    <source>
        <dbReference type="Proteomes" id="UP000824533"/>
    </source>
</evidence>
<name>A0ACC1DC95_9NEOP</name>
<gene>
    <name evidence="1" type="ORF">K1T71_003313</name>
</gene>
<protein>
    <submittedName>
        <fullName evidence="1">Uncharacterized protein</fullName>
    </submittedName>
</protein>
<sequence>MNSRVVLLVLGTLAVVGAITAVLAFTLTRNTNSEPCFTIDKHTEFCQPLVIAHRGASGYVPEHTLGAYALAVTMGAEYIEPDVVMTRDGHIIARHDNQLGITTNVAERPEYVSRYRTQSVDGRVMSGWFTEDFTLAEIKTLRSIERIPNIRPGNKRMDGAFDVPTMQEIIDLAKGLEVSYNKRIGIYPEIKHGYHFQRLGLAMEQPLVDILHANGYRGPEAPIFIQSFEVSNLRELKNMTDLRLVQLYGNPSNQPFDQAQLGTTLTYREMATPEGLREIATYAYGVGPDKSYIIPRNDNNRLGEPTSFVGDAHAVGLEVHPYTFRAENSYLPAEFQSDDPSPDAIGDFSGEVRAFYATGIDVYIYFTTISVSRVHLNILE</sequence>
<proteinExistence type="predicted"/>